<organism evidence="2 3">
    <name type="scientific">Pleurostoma richardsiae</name>
    <dbReference type="NCBI Taxonomy" id="41990"/>
    <lineage>
        <taxon>Eukaryota</taxon>
        <taxon>Fungi</taxon>
        <taxon>Dikarya</taxon>
        <taxon>Ascomycota</taxon>
        <taxon>Pezizomycotina</taxon>
        <taxon>Sordariomycetes</taxon>
        <taxon>Sordariomycetidae</taxon>
        <taxon>Calosphaeriales</taxon>
        <taxon>Pleurostomataceae</taxon>
        <taxon>Pleurostoma</taxon>
    </lineage>
</organism>
<evidence type="ECO:0000313" key="2">
    <source>
        <dbReference type="EMBL" id="KAJ9134439.1"/>
    </source>
</evidence>
<protein>
    <submittedName>
        <fullName evidence="2">Uncharacterized protein</fullName>
    </submittedName>
</protein>
<name>A0AA38RAY8_9PEZI</name>
<reference evidence="2" key="1">
    <citation type="submission" date="2022-07" db="EMBL/GenBank/DDBJ databases">
        <title>Fungi with potential for degradation of polypropylene.</title>
        <authorList>
            <person name="Gostincar C."/>
        </authorList>
    </citation>
    <scope>NUCLEOTIDE SEQUENCE</scope>
    <source>
        <strain evidence="2">EXF-13308</strain>
    </source>
</reference>
<feature type="compositionally biased region" description="Polar residues" evidence="1">
    <location>
        <begin position="86"/>
        <end position="101"/>
    </location>
</feature>
<evidence type="ECO:0000256" key="1">
    <source>
        <dbReference type="SAM" id="MobiDB-lite"/>
    </source>
</evidence>
<dbReference type="Proteomes" id="UP001174694">
    <property type="component" value="Unassembled WGS sequence"/>
</dbReference>
<comment type="caution">
    <text evidence="2">The sequence shown here is derived from an EMBL/GenBank/DDBJ whole genome shotgun (WGS) entry which is preliminary data.</text>
</comment>
<keyword evidence="3" id="KW-1185">Reference proteome</keyword>
<feature type="compositionally biased region" description="Basic residues" evidence="1">
    <location>
        <begin position="62"/>
        <end position="74"/>
    </location>
</feature>
<accession>A0AA38RAY8</accession>
<dbReference type="EMBL" id="JANBVO010000043">
    <property type="protein sequence ID" value="KAJ9134439.1"/>
    <property type="molecule type" value="Genomic_DNA"/>
</dbReference>
<gene>
    <name evidence="2" type="ORF">NKR23_g10073</name>
</gene>
<dbReference type="AlphaFoldDB" id="A0AA38RAY8"/>
<proteinExistence type="predicted"/>
<sequence>MELRRGSVGTQDKVLSPGRFNVCARHGEMFQESDAVTINPQPSPQPAARGCCFRAHLDARRQKPTRRHVSHRPCRATDNPIRCQRPGTSSSLEEQAMPSQG</sequence>
<evidence type="ECO:0000313" key="3">
    <source>
        <dbReference type="Proteomes" id="UP001174694"/>
    </source>
</evidence>
<feature type="region of interest" description="Disordered" evidence="1">
    <location>
        <begin position="59"/>
        <end position="101"/>
    </location>
</feature>